<gene>
    <name evidence="2" type="primary">LOC104218430</name>
</gene>
<reference evidence="2" key="2">
    <citation type="submission" date="2025-08" db="UniProtKB">
        <authorList>
            <consortium name="RefSeq"/>
        </authorList>
    </citation>
    <scope>IDENTIFICATION</scope>
    <source>
        <tissue evidence="2">Leaf</tissue>
    </source>
</reference>
<dbReference type="STRING" id="4096.A0A1U7VXV0"/>
<organism evidence="1 2">
    <name type="scientific">Nicotiana sylvestris</name>
    <name type="common">Wood tobacco</name>
    <name type="synonym">South American tobacco</name>
    <dbReference type="NCBI Taxonomy" id="4096"/>
    <lineage>
        <taxon>Eukaryota</taxon>
        <taxon>Viridiplantae</taxon>
        <taxon>Streptophyta</taxon>
        <taxon>Embryophyta</taxon>
        <taxon>Tracheophyta</taxon>
        <taxon>Spermatophyta</taxon>
        <taxon>Magnoliopsida</taxon>
        <taxon>eudicotyledons</taxon>
        <taxon>Gunneridae</taxon>
        <taxon>Pentapetalae</taxon>
        <taxon>asterids</taxon>
        <taxon>lamiids</taxon>
        <taxon>Solanales</taxon>
        <taxon>Solanaceae</taxon>
        <taxon>Nicotianoideae</taxon>
        <taxon>Nicotianeae</taxon>
        <taxon>Nicotiana</taxon>
    </lineage>
</organism>
<proteinExistence type="predicted"/>
<name>A0A1U7VXV0_NICSY</name>
<evidence type="ECO:0000313" key="1">
    <source>
        <dbReference type="Proteomes" id="UP000189701"/>
    </source>
</evidence>
<dbReference type="PANTHER" id="PTHR46238:SF8">
    <property type="entry name" value="ENDONUCLEASE_EXONUCLEASE_PHOSPHATASE DOMAIN-CONTAINING PROTEIN"/>
    <property type="match status" value="1"/>
</dbReference>
<sequence length="146" mass="17496">MRFSSLFMFSEGTYEAEVDVKLDTQIIPKKDNCKYLGFVIQGNREIDEDVTHNVPPRLKGKFNRVVVRPTMFYGVECWPVKKYHVQKMRVAEMKMLRWISGHTRKDKIRNKVIRDEVGVARHRRQITRIEDEMVRARDEEKHQYPD</sequence>
<protein>
    <submittedName>
        <fullName evidence="2">Uncharacterized protein LOC104218430</fullName>
    </submittedName>
</protein>
<evidence type="ECO:0000313" key="2">
    <source>
        <dbReference type="RefSeq" id="XP_009767224.1"/>
    </source>
</evidence>
<dbReference type="RefSeq" id="XP_009767224.1">
    <property type="nucleotide sequence ID" value="XM_009768922.1"/>
</dbReference>
<dbReference type="PANTHER" id="PTHR46238">
    <property type="entry name" value="REVERSE TRANSCRIPTASE DOMAIN-CONTAINING PROTEIN"/>
    <property type="match status" value="1"/>
</dbReference>
<dbReference type="AlphaFoldDB" id="A0A1U7VXV0"/>
<reference evidence="1" key="1">
    <citation type="journal article" date="2013" name="Genome Biol.">
        <title>Reference genomes and transcriptomes of Nicotiana sylvestris and Nicotiana tomentosiformis.</title>
        <authorList>
            <person name="Sierro N."/>
            <person name="Battey J.N."/>
            <person name="Ouadi S."/>
            <person name="Bovet L."/>
            <person name="Goepfert S."/>
            <person name="Bakaher N."/>
            <person name="Peitsch M.C."/>
            <person name="Ivanov N.V."/>
        </authorList>
    </citation>
    <scope>NUCLEOTIDE SEQUENCE [LARGE SCALE GENOMIC DNA]</scope>
</reference>
<keyword evidence="1" id="KW-1185">Reference proteome</keyword>
<dbReference type="Proteomes" id="UP000189701">
    <property type="component" value="Unplaced"/>
</dbReference>
<accession>A0A1U7VXV0</accession>